<gene>
    <name evidence="1" type="ORF">Q4F19_08540</name>
</gene>
<dbReference type="RefSeq" id="WP_303541574.1">
    <property type="nucleotide sequence ID" value="NZ_JAUOTP010000003.1"/>
</dbReference>
<sequence length="97" mass="11138">MRIISQRHLQLVDHVSSHRRSGLRHDAGVDRQVRVPFLFSKEAEPHPKDPTRLRELAASIAALTWNETGTIDDLQTLMNSLVELFRQKLQLEDSLVT</sequence>
<accession>A0ABT8Y7Z1</accession>
<organism evidence="1 2">
    <name type="scientific">Sphingomonas natans</name>
    <dbReference type="NCBI Taxonomy" id="3063330"/>
    <lineage>
        <taxon>Bacteria</taxon>
        <taxon>Pseudomonadati</taxon>
        <taxon>Pseudomonadota</taxon>
        <taxon>Alphaproteobacteria</taxon>
        <taxon>Sphingomonadales</taxon>
        <taxon>Sphingomonadaceae</taxon>
        <taxon>Sphingomonas</taxon>
    </lineage>
</organism>
<proteinExistence type="predicted"/>
<keyword evidence="2" id="KW-1185">Reference proteome</keyword>
<name>A0ABT8Y7Z1_9SPHN</name>
<dbReference type="EMBL" id="JAUOTP010000003">
    <property type="protein sequence ID" value="MDO6414425.1"/>
    <property type="molecule type" value="Genomic_DNA"/>
</dbReference>
<evidence type="ECO:0000313" key="2">
    <source>
        <dbReference type="Proteomes" id="UP001169764"/>
    </source>
</evidence>
<dbReference type="Proteomes" id="UP001169764">
    <property type="component" value="Unassembled WGS sequence"/>
</dbReference>
<evidence type="ECO:0000313" key="1">
    <source>
        <dbReference type="EMBL" id="MDO6414425.1"/>
    </source>
</evidence>
<protein>
    <submittedName>
        <fullName evidence="1">Uncharacterized protein</fullName>
    </submittedName>
</protein>
<reference evidence="1" key="1">
    <citation type="submission" date="2023-07" db="EMBL/GenBank/DDBJ databases">
        <authorList>
            <person name="Kim M."/>
        </authorList>
    </citation>
    <scope>NUCLEOTIDE SEQUENCE</scope>
    <source>
        <strain evidence="1">BIUV-7</strain>
    </source>
</reference>
<comment type="caution">
    <text evidence="1">The sequence shown here is derived from an EMBL/GenBank/DDBJ whole genome shotgun (WGS) entry which is preliminary data.</text>
</comment>